<evidence type="ECO:0000256" key="4">
    <source>
        <dbReference type="ARBA" id="ARBA00023125"/>
    </source>
</evidence>
<feature type="domain" description="ORC6 second cyclin-like" evidence="7">
    <location>
        <begin position="94"/>
        <end position="184"/>
    </location>
</feature>
<dbReference type="PANTHER" id="PTHR13394">
    <property type="entry name" value="ORIGIN RECOGNITION COMPLEX SUBUNIT 6"/>
    <property type="match status" value="1"/>
</dbReference>
<keyword evidence="9" id="KW-1185">Reference proteome</keyword>
<sequence length="329" mass="36921">MDMSEIAKKLGFSESKQLILHAAELRRRADIQFDSSIIGVGEICKAIICLEIAASRMEVICDHQAAVKLSGLSEKAYNRSYNSMQNSIGIKNKLDTRELAIQFGCIRLIPFVQKGLSLYKDRFIASLPSSRRASTDITRPVFTAAAFYLCAKKHKLKIDKSKLIELSGTSESEFASVSASMTDLCFDYFGRTKEKKDSIEDKGNRELVDVLPEKSRVEDDGPLSDDGKECCNYSHKQIRFGTYQLKLQPTKATEVLILLLSFRSTRSTSKCRNTLTMSRSLQFSSLITSVGQKVLPTPKKTNETRLDCLKTFVETRVEATRETYSDVIS</sequence>
<comment type="subcellular location">
    <subcellularLocation>
        <location evidence="1">Nucleus</location>
    </subcellularLocation>
</comment>
<dbReference type="Gene3D" id="1.10.472.10">
    <property type="entry name" value="Cyclin-like"/>
    <property type="match status" value="1"/>
</dbReference>
<organism evidence="8 9">
    <name type="scientific">Fraxinus pennsylvanica</name>
    <dbReference type="NCBI Taxonomy" id="56036"/>
    <lineage>
        <taxon>Eukaryota</taxon>
        <taxon>Viridiplantae</taxon>
        <taxon>Streptophyta</taxon>
        <taxon>Embryophyta</taxon>
        <taxon>Tracheophyta</taxon>
        <taxon>Spermatophyta</taxon>
        <taxon>Magnoliopsida</taxon>
        <taxon>eudicotyledons</taxon>
        <taxon>Gunneridae</taxon>
        <taxon>Pentapetalae</taxon>
        <taxon>asterids</taxon>
        <taxon>lamiids</taxon>
        <taxon>Lamiales</taxon>
        <taxon>Oleaceae</taxon>
        <taxon>Oleeae</taxon>
        <taxon>Fraxinus</taxon>
    </lineage>
</organism>
<evidence type="ECO:0000256" key="5">
    <source>
        <dbReference type="ARBA" id="ARBA00023242"/>
    </source>
</evidence>
<evidence type="ECO:0000313" key="8">
    <source>
        <dbReference type="EMBL" id="CAI9756205.1"/>
    </source>
</evidence>
<protein>
    <recommendedName>
        <fullName evidence="10">Origin recognition complex subunit 6</fullName>
    </recommendedName>
</protein>
<dbReference type="InterPro" id="IPR008721">
    <property type="entry name" value="ORC6_cyclin_first"/>
</dbReference>
<dbReference type="Pfam" id="PF21913">
    <property type="entry name" value="ORC6_2nd"/>
    <property type="match status" value="1"/>
</dbReference>
<evidence type="ECO:0008006" key="10">
    <source>
        <dbReference type="Google" id="ProtNLM"/>
    </source>
</evidence>
<dbReference type="GO" id="GO:0006270">
    <property type="term" value="P:DNA replication initiation"/>
    <property type="evidence" value="ECO:0007669"/>
    <property type="project" value="TreeGrafter"/>
</dbReference>
<dbReference type="EMBL" id="OU503037">
    <property type="protein sequence ID" value="CAI9756205.1"/>
    <property type="molecule type" value="Genomic_DNA"/>
</dbReference>
<dbReference type="GO" id="GO:0003677">
    <property type="term" value="F:DNA binding"/>
    <property type="evidence" value="ECO:0007669"/>
    <property type="project" value="UniProtKB-KW"/>
</dbReference>
<evidence type="ECO:0000259" key="6">
    <source>
        <dbReference type="Pfam" id="PF05460"/>
    </source>
</evidence>
<comment type="similarity">
    <text evidence="2">Belongs to the ORC6 family.</text>
</comment>
<dbReference type="Proteomes" id="UP000834106">
    <property type="component" value="Chromosome 2"/>
</dbReference>
<reference evidence="8" key="1">
    <citation type="submission" date="2023-05" db="EMBL/GenBank/DDBJ databases">
        <authorList>
            <person name="Huff M."/>
        </authorList>
    </citation>
    <scope>NUCLEOTIDE SEQUENCE</scope>
</reference>
<evidence type="ECO:0000256" key="3">
    <source>
        <dbReference type="ARBA" id="ARBA00022705"/>
    </source>
</evidence>
<evidence type="ECO:0000256" key="1">
    <source>
        <dbReference type="ARBA" id="ARBA00004123"/>
    </source>
</evidence>
<dbReference type="InterPro" id="IPR020529">
    <property type="entry name" value="ORC6_met/pln"/>
</dbReference>
<evidence type="ECO:0000256" key="2">
    <source>
        <dbReference type="ARBA" id="ARBA00010840"/>
    </source>
</evidence>
<dbReference type="AlphaFoldDB" id="A0AAD2DLI6"/>
<keyword evidence="5" id="KW-0539">Nucleus</keyword>
<keyword evidence="4" id="KW-0238">DNA-binding</keyword>
<dbReference type="Pfam" id="PF05460">
    <property type="entry name" value="ORC6"/>
    <property type="match status" value="1"/>
</dbReference>
<dbReference type="GO" id="GO:0005664">
    <property type="term" value="C:nuclear origin of replication recognition complex"/>
    <property type="evidence" value="ECO:0007669"/>
    <property type="project" value="InterPro"/>
</dbReference>
<gene>
    <name evidence="8" type="ORF">FPE_LOCUS3635</name>
</gene>
<keyword evidence="3" id="KW-0235">DNA replication</keyword>
<name>A0AAD2DLI6_9LAMI</name>
<dbReference type="PANTHER" id="PTHR13394:SF0">
    <property type="entry name" value="ORIGIN RECOGNITION COMPLEX SUBUNIT 6"/>
    <property type="match status" value="1"/>
</dbReference>
<feature type="domain" description="ORC6 first cyclin-like" evidence="6">
    <location>
        <begin position="3"/>
        <end position="91"/>
    </location>
</feature>
<accession>A0AAD2DLI6</accession>
<evidence type="ECO:0000313" key="9">
    <source>
        <dbReference type="Proteomes" id="UP000834106"/>
    </source>
</evidence>
<dbReference type="InterPro" id="IPR054113">
    <property type="entry name" value="ORC6_cyclin-like_2nd"/>
</dbReference>
<dbReference type="CDD" id="cd11583">
    <property type="entry name" value="Orc6_mid"/>
    <property type="match status" value="1"/>
</dbReference>
<proteinExistence type="inferred from homology"/>
<evidence type="ECO:0000259" key="7">
    <source>
        <dbReference type="Pfam" id="PF21913"/>
    </source>
</evidence>